<evidence type="ECO:0000256" key="4">
    <source>
        <dbReference type="ARBA" id="ARBA00022982"/>
    </source>
</evidence>
<dbReference type="GO" id="GO:0020037">
    <property type="term" value="F:heme binding"/>
    <property type="evidence" value="ECO:0007669"/>
    <property type="project" value="InterPro"/>
</dbReference>
<dbReference type="GO" id="GO:0009055">
    <property type="term" value="F:electron transfer activity"/>
    <property type="evidence" value="ECO:0007669"/>
    <property type="project" value="InterPro"/>
</dbReference>
<dbReference type="PANTHER" id="PTHR37823">
    <property type="entry name" value="CYTOCHROME C-553-LIKE"/>
    <property type="match status" value="1"/>
</dbReference>
<gene>
    <name evidence="9" type="ORF">A9E74_01499</name>
</gene>
<dbReference type="STRING" id="291169.A9E74_01499"/>
<keyword evidence="10" id="KW-1185">Reference proteome</keyword>
<dbReference type="GO" id="GO:0046872">
    <property type="term" value="F:metal ion binding"/>
    <property type="evidence" value="ECO:0007669"/>
    <property type="project" value="UniProtKB-KW"/>
</dbReference>
<proteinExistence type="predicted"/>
<evidence type="ECO:0000256" key="5">
    <source>
        <dbReference type="ARBA" id="ARBA00023004"/>
    </source>
</evidence>
<reference evidence="9 10" key="1">
    <citation type="submission" date="2016-07" db="EMBL/GenBank/DDBJ databases">
        <title>Draft Genome Sequence of Methylophaga muralis Bur 1.</title>
        <authorList>
            <person name="Vasilenko O.V."/>
            <person name="Doronina N.V."/>
            <person name="Shmareva M.N."/>
            <person name="Tarlachkov S.V."/>
            <person name="Mustakhimov I."/>
            <person name="Trotsenko Y.A."/>
        </authorList>
    </citation>
    <scope>NUCLEOTIDE SEQUENCE [LARGE SCALE GENOMIC DNA]</scope>
    <source>
        <strain evidence="9 10">Bur 1</strain>
    </source>
</reference>
<keyword evidence="2 6" id="KW-0349">Heme</keyword>
<evidence type="ECO:0000256" key="3">
    <source>
        <dbReference type="ARBA" id="ARBA00022723"/>
    </source>
</evidence>
<sequence length="131" mass="14794">MNLRFTVFVFFCCFGLWFEPAQAQAGYKVTEGNKLDPQTYRGYLLYRNWCARCHGTFAQGLAGPNLANSLNQASKEEFMQVLFKGKKGRTGIMPGFQDNPQIVNGREQLYSYLRARADNAIGPVMPEQGPK</sequence>
<keyword evidence="5 6" id="KW-0408">Iron</keyword>
<evidence type="ECO:0000313" key="9">
    <source>
        <dbReference type="EMBL" id="ODN66802.1"/>
    </source>
</evidence>
<evidence type="ECO:0000259" key="8">
    <source>
        <dbReference type="PROSITE" id="PS51007"/>
    </source>
</evidence>
<keyword evidence="3 6" id="KW-0479">Metal-binding</keyword>
<feature type="signal peptide" evidence="7">
    <location>
        <begin position="1"/>
        <end position="23"/>
    </location>
</feature>
<keyword evidence="4" id="KW-0249">Electron transport</keyword>
<dbReference type="RefSeq" id="WP_069295968.1">
    <property type="nucleotide sequence ID" value="NZ_MCRI01000013.1"/>
</dbReference>
<evidence type="ECO:0000256" key="2">
    <source>
        <dbReference type="ARBA" id="ARBA00022617"/>
    </source>
</evidence>
<evidence type="ECO:0000256" key="6">
    <source>
        <dbReference type="PROSITE-ProRule" id="PRU00433"/>
    </source>
</evidence>
<comment type="caution">
    <text evidence="9">The sequence shown here is derived from an EMBL/GenBank/DDBJ whole genome shotgun (WGS) entry which is preliminary data.</text>
</comment>
<accession>A0A1E3GRX3</accession>
<name>A0A1E3GRX3_9GAMM</name>
<dbReference type="Pfam" id="PF13442">
    <property type="entry name" value="Cytochrome_CBB3"/>
    <property type="match status" value="1"/>
</dbReference>
<evidence type="ECO:0000313" key="10">
    <source>
        <dbReference type="Proteomes" id="UP000094379"/>
    </source>
</evidence>
<evidence type="ECO:0000256" key="1">
    <source>
        <dbReference type="ARBA" id="ARBA00022448"/>
    </source>
</evidence>
<dbReference type="EMBL" id="MCRI01000013">
    <property type="protein sequence ID" value="ODN66802.1"/>
    <property type="molecule type" value="Genomic_DNA"/>
</dbReference>
<dbReference type="Gene3D" id="1.10.760.10">
    <property type="entry name" value="Cytochrome c-like domain"/>
    <property type="match status" value="1"/>
</dbReference>
<feature type="domain" description="Cytochrome c" evidence="8">
    <location>
        <begin position="37"/>
        <end position="117"/>
    </location>
</feature>
<dbReference type="AlphaFoldDB" id="A0A1E3GRX3"/>
<feature type="chain" id="PRO_5009128678" evidence="7">
    <location>
        <begin position="24"/>
        <end position="131"/>
    </location>
</feature>
<dbReference type="SUPFAM" id="SSF46626">
    <property type="entry name" value="Cytochrome c"/>
    <property type="match status" value="1"/>
</dbReference>
<protein>
    <submittedName>
        <fullName evidence="9">Cytochrome c-555</fullName>
    </submittedName>
</protein>
<dbReference type="InterPro" id="IPR051811">
    <property type="entry name" value="Cytochrome_c550/c551-like"/>
</dbReference>
<dbReference type="PROSITE" id="PS51007">
    <property type="entry name" value="CYTC"/>
    <property type="match status" value="1"/>
</dbReference>
<dbReference type="InterPro" id="IPR009056">
    <property type="entry name" value="Cyt_c-like_dom"/>
</dbReference>
<evidence type="ECO:0000256" key="7">
    <source>
        <dbReference type="SAM" id="SignalP"/>
    </source>
</evidence>
<dbReference type="Proteomes" id="UP000094379">
    <property type="component" value="Unassembled WGS sequence"/>
</dbReference>
<dbReference type="InterPro" id="IPR036909">
    <property type="entry name" value="Cyt_c-like_dom_sf"/>
</dbReference>
<keyword evidence="1" id="KW-0813">Transport</keyword>
<organism evidence="9 10">
    <name type="scientific">Methylophaga muralis</name>
    <dbReference type="NCBI Taxonomy" id="291169"/>
    <lineage>
        <taxon>Bacteria</taxon>
        <taxon>Pseudomonadati</taxon>
        <taxon>Pseudomonadota</taxon>
        <taxon>Gammaproteobacteria</taxon>
        <taxon>Thiotrichales</taxon>
        <taxon>Piscirickettsiaceae</taxon>
        <taxon>Methylophaga</taxon>
    </lineage>
</organism>
<keyword evidence="7" id="KW-0732">Signal</keyword>